<dbReference type="Proteomes" id="UP000184694">
    <property type="component" value="Unassembled WGS sequence"/>
</dbReference>
<proteinExistence type="predicted"/>
<evidence type="ECO:0000259" key="1">
    <source>
        <dbReference type="Pfam" id="PF12571"/>
    </source>
</evidence>
<dbReference type="RefSeq" id="WP_074217114.1">
    <property type="nucleotide sequence ID" value="NZ_FSRG01000006.1"/>
</dbReference>
<dbReference type="Pfam" id="PF12571">
    <property type="entry name" value="Phage_tail_fib"/>
    <property type="match status" value="1"/>
</dbReference>
<gene>
    <name evidence="2" type="ORF">SAMN02745161_2335</name>
</gene>
<dbReference type="PANTHER" id="PTHR35191">
    <property type="entry name" value="PROPHAGE SIDE TAIL FIBER PROTEIN HOMOLOG STFQ-RELATED"/>
    <property type="match status" value="1"/>
</dbReference>
<accession>A0A1N6I1A6</accession>
<evidence type="ECO:0000313" key="2">
    <source>
        <dbReference type="EMBL" id="SIO25773.1"/>
    </source>
</evidence>
<dbReference type="PANTHER" id="PTHR35191:SF1">
    <property type="entry name" value="PROPHAGE SIDE TAIL FIBER PROTEIN HOMOLOG STFQ-RELATED"/>
    <property type="match status" value="1"/>
</dbReference>
<evidence type="ECO:0000313" key="3">
    <source>
        <dbReference type="Proteomes" id="UP000184694"/>
    </source>
</evidence>
<name>A0A1N6I1A6_9BACT</name>
<dbReference type="EMBL" id="FSRG01000006">
    <property type="protein sequence ID" value="SIO25773.1"/>
    <property type="molecule type" value="Genomic_DNA"/>
</dbReference>
<dbReference type="STRING" id="1121457.SAMN02745161_2335"/>
<protein>
    <submittedName>
        <fullName evidence="2">Phage tail-collar fibre protein</fullName>
    </submittedName>
</protein>
<feature type="domain" description="Phage tail fibre protein N-terminal" evidence="1">
    <location>
        <begin position="1"/>
        <end position="147"/>
    </location>
</feature>
<dbReference type="SUPFAM" id="SSF88874">
    <property type="entry name" value="Receptor-binding domain of short tail fibre protein gp12"/>
    <property type="match status" value="1"/>
</dbReference>
<dbReference type="AlphaFoldDB" id="A0A1N6I1A6"/>
<dbReference type="OrthoDB" id="7710585at2"/>
<organism evidence="2 3">
    <name type="scientific">Halodesulfovibrio marinisediminis DSM 17456</name>
    <dbReference type="NCBI Taxonomy" id="1121457"/>
    <lineage>
        <taxon>Bacteria</taxon>
        <taxon>Pseudomonadati</taxon>
        <taxon>Thermodesulfobacteriota</taxon>
        <taxon>Desulfovibrionia</taxon>
        <taxon>Desulfovibrionales</taxon>
        <taxon>Desulfovibrionaceae</taxon>
        <taxon>Halodesulfovibrio</taxon>
    </lineage>
</organism>
<reference evidence="3" key="1">
    <citation type="submission" date="2016-11" db="EMBL/GenBank/DDBJ databases">
        <authorList>
            <person name="Varghese N."/>
            <person name="Submissions S."/>
        </authorList>
    </citation>
    <scope>NUCLEOTIDE SEQUENCE [LARGE SCALE GENOMIC DNA]</scope>
    <source>
        <strain evidence="3">DSM 17456</strain>
    </source>
</reference>
<dbReference type="InterPro" id="IPR051934">
    <property type="entry name" value="Phage_Tail_Fiber_Structural"/>
</dbReference>
<keyword evidence="3" id="KW-1185">Reference proteome</keyword>
<dbReference type="InterPro" id="IPR022225">
    <property type="entry name" value="Phage_tail_fibre_N"/>
</dbReference>
<sequence length="337" mass="36299">MPQNYSPQITRVGLAKLTNASLLGKKLTLSHMAVGDGSGSTINLDATKLEHEVYRAPINEIRLDDNAADRVLAVLVIPIDAGGFNISELGLFDSDGELIAVSRFPATYKPRLAEGTGREISVRMKLQLSNVDVIKLQVDPTAVLATQHFVGESLKQHEAKKHPVKWSEVVEKPNVFPPSRHNHNEAYYTQAQVDTLLAVSGVPRGGCVWFDGAINSSGRPLDPVTKKPMLAFGVCDGRTYEAPDGRRVSTPNARDRFIVAAGGKYKVRNVGGAEHVTLSVSEIPPHDHSLILAGYPDGAGALDQGSYPVSGKTGVTGSGQSHENRPPYLGLFLIKRL</sequence>